<reference evidence="4 5" key="1">
    <citation type="submission" date="2019-09" db="EMBL/GenBank/DDBJ databases">
        <title>NBRP : Genome information of microbial organism related human and environment.</title>
        <authorList>
            <person name="Hattori M."/>
            <person name="Oshima K."/>
            <person name="Inaba H."/>
            <person name="Suda W."/>
            <person name="Sakamoto M."/>
            <person name="Iino T."/>
            <person name="Kitahara M."/>
            <person name="Oshida Y."/>
            <person name="Iida T."/>
            <person name="Kudo T."/>
            <person name="Itoh T."/>
            <person name="Ohkuma M."/>
        </authorList>
    </citation>
    <scope>NUCLEOTIDE SEQUENCE [LARGE SCALE GENOMIC DNA]</scope>
    <source>
        <strain evidence="2 4">Hi-2</strain>
        <strain evidence="3 5">Mie-1</strain>
    </source>
</reference>
<dbReference type="AlphaFoldDB" id="A0A5A7MRL9"/>
<evidence type="ECO:0000313" key="2">
    <source>
        <dbReference type="EMBL" id="GEQ98254.1"/>
    </source>
</evidence>
<dbReference type="Proteomes" id="UP000325187">
    <property type="component" value="Unassembled WGS sequence"/>
</dbReference>
<evidence type="ECO:0000256" key="1">
    <source>
        <dbReference type="SAM" id="MobiDB-lite"/>
    </source>
</evidence>
<dbReference type="EMBL" id="BKCM01000005">
    <property type="protein sequence ID" value="GER00589.1"/>
    <property type="molecule type" value="Genomic_DNA"/>
</dbReference>
<gene>
    <name evidence="2" type="ORF">JCM17844_18910</name>
    <name evidence="3" type="ORF">JCM17845_12120</name>
</gene>
<name>A0A5A7MRL9_9PROT</name>
<protein>
    <submittedName>
        <fullName evidence="2">Uncharacterized protein</fullName>
    </submittedName>
</protein>
<accession>A0A5A7MRL9</accession>
<evidence type="ECO:0000313" key="4">
    <source>
        <dbReference type="Proteomes" id="UP000322084"/>
    </source>
</evidence>
<keyword evidence="5" id="KW-1185">Reference proteome</keyword>
<evidence type="ECO:0000313" key="3">
    <source>
        <dbReference type="EMBL" id="GER00589.1"/>
    </source>
</evidence>
<sequence>MDVALYAPQALERAAAGKAYARHMEQAFIIKSLARLLVLVPGPKRPSPPTGNAPDLPATLGLLVH</sequence>
<feature type="region of interest" description="Disordered" evidence="1">
    <location>
        <begin position="43"/>
        <end position="65"/>
    </location>
</feature>
<dbReference type="EMBL" id="BKCL01000005">
    <property type="protein sequence ID" value="GEQ98254.1"/>
    <property type="molecule type" value="Genomic_DNA"/>
</dbReference>
<organism evidence="2 4">
    <name type="scientific">Iodidimonas gelatinilytica</name>
    <dbReference type="NCBI Taxonomy" id="1236966"/>
    <lineage>
        <taxon>Bacteria</taxon>
        <taxon>Pseudomonadati</taxon>
        <taxon>Pseudomonadota</taxon>
        <taxon>Alphaproteobacteria</taxon>
        <taxon>Iodidimonadales</taxon>
        <taxon>Iodidimonadaceae</taxon>
        <taxon>Iodidimonas</taxon>
    </lineage>
</organism>
<proteinExistence type="predicted"/>
<dbReference type="Proteomes" id="UP000322084">
    <property type="component" value="Unassembled WGS sequence"/>
</dbReference>
<accession>A0A5A7N056</accession>
<comment type="caution">
    <text evidence="2">The sequence shown here is derived from an EMBL/GenBank/DDBJ whole genome shotgun (WGS) entry which is preliminary data.</text>
</comment>
<evidence type="ECO:0000313" key="5">
    <source>
        <dbReference type="Proteomes" id="UP000325187"/>
    </source>
</evidence>